<protein>
    <submittedName>
        <fullName evidence="3">Uncharacterized protein</fullName>
    </submittedName>
</protein>
<dbReference type="Proteomes" id="UP000000763">
    <property type="component" value="Chromosome 10"/>
</dbReference>
<feature type="chain" id="PRO_5004314418" evidence="2">
    <location>
        <begin position="17"/>
        <end position="188"/>
    </location>
</feature>
<feature type="region of interest" description="Disordered" evidence="1">
    <location>
        <begin position="46"/>
        <end position="68"/>
    </location>
</feature>
<evidence type="ECO:0000313" key="4">
    <source>
        <dbReference type="Proteomes" id="UP000000763"/>
    </source>
</evidence>
<sequence>MLLMLLLSSLAKAATAAHWLAAVEEGEPSAARTPTSASLRSAATTGFAKEEHGELNTHRDGVGGGGGRLGQIRGVVSVVGGWPGREGRRVGRLEAVVVPQRSEAKVGLASALGSPPSFHGFLGEGGRRSARTPTTVGTNLARRSSSTAATLGSPSSAAASRRAVAVVEMVRRREREEQRSAPPRPLQP</sequence>
<feature type="region of interest" description="Disordered" evidence="1">
    <location>
        <begin position="121"/>
        <end position="161"/>
    </location>
</feature>
<feature type="compositionally biased region" description="Polar residues" evidence="1">
    <location>
        <begin position="131"/>
        <end position="153"/>
    </location>
</feature>
<proteinExistence type="predicted"/>
<dbReference type="AlphaFoldDB" id="Q8S5G4"/>
<keyword evidence="2" id="KW-0732">Signal</keyword>
<accession>Q8S5G4</accession>
<reference evidence="4" key="1">
    <citation type="journal article" date="2005" name="Nature">
        <title>The map-based sequence of the rice genome.</title>
        <authorList>
            <consortium name="International rice genome sequencing project (IRGSP)"/>
            <person name="Matsumoto T."/>
            <person name="Wu J."/>
            <person name="Kanamori H."/>
            <person name="Katayose Y."/>
            <person name="Fujisawa M."/>
            <person name="Namiki N."/>
            <person name="Mizuno H."/>
            <person name="Yamamoto K."/>
            <person name="Antonio B.A."/>
            <person name="Baba T."/>
            <person name="Sakata K."/>
            <person name="Nagamura Y."/>
            <person name="Aoki H."/>
            <person name="Arikawa K."/>
            <person name="Arita K."/>
            <person name="Bito T."/>
            <person name="Chiden Y."/>
            <person name="Fujitsuka N."/>
            <person name="Fukunaka R."/>
            <person name="Hamada M."/>
            <person name="Harada C."/>
            <person name="Hayashi A."/>
            <person name="Hijishita S."/>
            <person name="Honda M."/>
            <person name="Hosokawa S."/>
            <person name="Ichikawa Y."/>
            <person name="Idonuma A."/>
            <person name="Iijima M."/>
            <person name="Ikeda M."/>
            <person name="Ikeno M."/>
            <person name="Ito K."/>
            <person name="Ito S."/>
            <person name="Ito T."/>
            <person name="Ito Y."/>
            <person name="Ito Y."/>
            <person name="Iwabuchi A."/>
            <person name="Kamiya K."/>
            <person name="Karasawa W."/>
            <person name="Kurita K."/>
            <person name="Katagiri S."/>
            <person name="Kikuta A."/>
            <person name="Kobayashi H."/>
            <person name="Kobayashi N."/>
            <person name="Machita K."/>
            <person name="Maehara T."/>
            <person name="Masukawa M."/>
            <person name="Mizubayashi T."/>
            <person name="Mukai Y."/>
            <person name="Nagasaki H."/>
            <person name="Nagata Y."/>
            <person name="Naito S."/>
            <person name="Nakashima M."/>
            <person name="Nakama Y."/>
            <person name="Nakamichi Y."/>
            <person name="Nakamura M."/>
            <person name="Meguro A."/>
            <person name="Negishi M."/>
            <person name="Ohta I."/>
            <person name="Ohta T."/>
            <person name="Okamoto M."/>
            <person name="Ono N."/>
            <person name="Saji S."/>
            <person name="Sakaguchi M."/>
            <person name="Sakai K."/>
            <person name="Shibata M."/>
            <person name="Shimokawa T."/>
            <person name="Song J."/>
            <person name="Takazaki Y."/>
            <person name="Terasawa K."/>
            <person name="Tsugane M."/>
            <person name="Tsuji K."/>
            <person name="Ueda S."/>
            <person name="Waki K."/>
            <person name="Yamagata H."/>
            <person name="Yamamoto M."/>
            <person name="Yamamoto S."/>
            <person name="Yamane H."/>
            <person name="Yoshiki S."/>
            <person name="Yoshihara R."/>
            <person name="Yukawa K."/>
            <person name="Zhong H."/>
            <person name="Yano M."/>
            <person name="Yuan Q."/>
            <person name="Ouyang S."/>
            <person name="Liu J."/>
            <person name="Jones K.M."/>
            <person name="Gansberger K."/>
            <person name="Moffat K."/>
            <person name="Hill J."/>
            <person name="Bera J."/>
            <person name="Fadrosh D."/>
            <person name="Jin S."/>
            <person name="Johri S."/>
            <person name="Kim M."/>
            <person name="Overton L."/>
            <person name="Reardon M."/>
            <person name="Tsitrin T."/>
            <person name="Vuong H."/>
            <person name="Weaver B."/>
            <person name="Ciecko A."/>
            <person name="Tallon L."/>
            <person name="Jackson J."/>
            <person name="Pai G."/>
            <person name="Aken S.V."/>
            <person name="Utterback T."/>
            <person name="Reidmuller S."/>
            <person name="Feldblyum T."/>
            <person name="Hsiao J."/>
            <person name="Zismann V."/>
            <person name="Iobst S."/>
            <person name="de Vazeille A.R."/>
            <person name="Buell C.R."/>
            <person name="Ying K."/>
            <person name="Li Y."/>
            <person name="Lu T."/>
            <person name="Huang Y."/>
            <person name="Zhao Q."/>
            <person name="Feng Q."/>
            <person name="Zhang L."/>
            <person name="Zhu J."/>
            <person name="Weng Q."/>
            <person name="Mu J."/>
            <person name="Lu Y."/>
            <person name="Fan D."/>
            <person name="Liu Y."/>
            <person name="Guan J."/>
            <person name="Zhang Y."/>
            <person name="Yu S."/>
            <person name="Liu X."/>
            <person name="Zhang Y."/>
            <person name="Hong G."/>
            <person name="Han B."/>
            <person name="Choisne N."/>
            <person name="Demange N."/>
            <person name="Orjeda G."/>
            <person name="Samain S."/>
            <person name="Cattolico L."/>
            <person name="Pelletier E."/>
            <person name="Couloux A."/>
            <person name="Segurens B."/>
            <person name="Wincker P."/>
            <person name="D'Hont A."/>
            <person name="Scarpelli C."/>
            <person name="Weissenbach J."/>
            <person name="Salanoubat M."/>
            <person name="Quetier F."/>
            <person name="Yu Y."/>
            <person name="Kim H.R."/>
            <person name="Rambo T."/>
            <person name="Currie J."/>
            <person name="Collura K."/>
            <person name="Luo M."/>
            <person name="Yang T."/>
            <person name="Ammiraju J.S.S."/>
            <person name="Engler F."/>
            <person name="Soderlund C."/>
            <person name="Wing R.A."/>
            <person name="Palmer L.E."/>
            <person name="de la Bastide M."/>
            <person name="Spiegel L."/>
            <person name="Nascimento L."/>
            <person name="Zutavern T."/>
            <person name="O'Shaughnessy A."/>
            <person name="Dike S."/>
            <person name="Dedhia N."/>
            <person name="Preston R."/>
            <person name="Balija V."/>
            <person name="McCombie W.R."/>
            <person name="Chow T."/>
            <person name="Chen H."/>
            <person name="Chung M."/>
            <person name="Chen C."/>
            <person name="Shaw J."/>
            <person name="Wu H."/>
            <person name="Hsiao K."/>
            <person name="Chao Y."/>
            <person name="Chu M."/>
            <person name="Cheng C."/>
            <person name="Hour A."/>
            <person name="Lee P."/>
            <person name="Lin S."/>
            <person name="Lin Y."/>
            <person name="Liou J."/>
            <person name="Liu S."/>
            <person name="Hsing Y."/>
            <person name="Raghuvanshi S."/>
            <person name="Mohanty A."/>
            <person name="Bharti A.K."/>
            <person name="Gaur A."/>
            <person name="Gupta V."/>
            <person name="Kumar D."/>
            <person name="Ravi V."/>
            <person name="Vij S."/>
            <person name="Kapur A."/>
            <person name="Khurana P."/>
            <person name="Khurana P."/>
            <person name="Khurana J.P."/>
            <person name="Tyagi A.K."/>
            <person name="Gaikwad K."/>
            <person name="Singh A."/>
            <person name="Dalal V."/>
            <person name="Srivastava S."/>
            <person name="Dixit A."/>
            <person name="Pal A.K."/>
            <person name="Ghazi I.A."/>
            <person name="Yadav M."/>
            <person name="Pandit A."/>
            <person name="Bhargava A."/>
            <person name="Sureshbabu K."/>
            <person name="Batra K."/>
            <person name="Sharma T.R."/>
            <person name="Mohapatra T."/>
            <person name="Singh N.K."/>
            <person name="Messing J."/>
            <person name="Nelson A.B."/>
            <person name="Fuks G."/>
            <person name="Kavchok S."/>
            <person name="Keizer G."/>
            <person name="Linton E."/>
            <person name="Llaca V."/>
            <person name="Song R."/>
            <person name="Tanyolac B."/>
            <person name="Young S."/>
            <person name="Ho-Il K."/>
            <person name="Hahn J.H."/>
            <person name="Sangsakoo G."/>
            <person name="Vanavichit A."/>
            <person name="de Mattos Luiz.A.T."/>
            <person name="Zimmer P.D."/>
            <person name="Malone G."/>
            <person name="Dellagostin O."/>
            <person name="de Oliveira A.C."/>
            <person name="Bevan M."/>
            <person name="Bancroft I."/>
            <person name="Minx P."/>
            <person name="Cordum H."/>
            <person name="Wilson R."/>
            <person name="Cheng Z."/>
            <person name="Jin W."/>
            <person name="Jiang J."/>
            <person name="Leong S.A."/>
            <person name="Iwama H."/>
            <person name="Gojobori T."/>
            <person name="Itoh T."/>
            <person name="Niimura Y."/>
            <person name="Fujii Y."/>
            <person name="Habara T."/>
            <person name="Sakai H."/>
            <person name="Sato Y."/>
            <person name="Wilson G."/>
            <person name="Kumar K."/>
            <person name="McCouch S."/>
            <person name="Juretic N."/>
            <person name="Hoen D."/>
            <person name="Wright S."/>
            <person name="Bruskiewich R."/>
            <person name="Bureau T."/>
            <person name="Miyao A."/>
            <person name="Hirochika H."/>
            <person name="Nishikawa T."/>
            <person name="Kadowaki K."/>
            <person name="Sugiura M."/>
            <person name="Burr B."/>
            <person name="Sasaki T."/>
        </authorList>
    </citation>
    <scope>NUCLEOTIDE SEQUENCE [LARGE SCALE GENOMIC DNA]</scope>
    <source>
        <strain evidence="4">cv. Nipponbare</strain>
    </source>
</reference>
<feature type="signal peptide" evidence="2">
    <location>
        <begin position="1"/>
        <end position="16"/>
    </location>
</feature>
<gene>
    <name evidence="3" type="primary">OSJNBa0091J06.22</name>
</gene>
<evidence type="ECO:0000313" key="3">
    <source>
        <dbReference type="EMBL" id="AAM08666.1"/>
    </source>
</evidence>
<dbReference type="EMBL" id="AC113338">
    <property type="protein sequence ID" value="AAM08666.1"/>
    <property type="molecule type" value="Genomic_DNA"/>
</dbReference>
<feature type="compositionally biased region" description="Basic and acidic residues" evidence="1">
    <location>
        <begin position="48"/>
        <end position="61"/>
    </location>
</feature>
<evidence type="ECO:0000256" key="1">
    <source>
        <dbReference type="SAM" id="MobiDB-lite"/>
    </source>
</evidence>
<organism evidence="3 4">
    <name type="scientific">Oryza sativa subsp. japonica</name>
    <name type="common">Rice</name>
    <dbReference type="NCBI Taxonomy" id="39947"/>
    <lineage>
        <taxon>Eukaryota</taxon>
        <taxon>Viridiplantae</taxon>
        <taxon>Streptophyta</taxon>
        <taxon>Embryophyta</taxon>
        <taxon>Tracheophyta</taxon>
        <taxon>Spermatophyta</taxon>
        <taxon>Magnoliopsida</taxon>
        <taxon>Liliopsida</taxon>
        <taxon>Poales</taxon>
        <taxon>Poaceae</taxon>
        <taxon>BOP clade</taxon>
        <taxon>Oryzoideae</taxon>
        <taxon>Oryzeae</taxon>
        <taxon>Oryzinae</taxon>
        <taxon>Oryza</taxon>
        <taxon>Oryza sativa</taxon>
    </lineage>
</organism>
<evidence type="ECO:0000256" key="2">
    <source>
        <dbReference type="SAM" id="SignalP"/>
    </source>
</evidence>
<reference evidence="4" key="2">
    <citation type="journal article" date="2008" name="Nucleic Acids Res.">
        <title>The rice annotation project database (RAP-DB): 2008 update.</title>
        <authorList>
            <consortium name="The rice annotation project (RAP)"/>
        </authorList>
    </citation>
    <scope>GENOME REANNOTATION</scope>
    <source>
        <strain evidence="4">cv. Nipponbare</strain>
    </source>
</reference>
<name>Q8S5G4_ORYSJ</name>